<evidence type="ECO:0000313" key="2">
    <source>
        <dbReference type="EMBL" id="TNN43991.1"/>
    </source>
</evidence>
<reference evidence="2 3" key="1">
    <citation type="submission" date="2019-03" db="EMBL/GenBank/DDBJ databases">
        <title>First draft genome of Liparis tanakae, snailfish: a comprehensive survey of snailfish specific genes.</title>
        <authorList>
            <person name="Kim W."/>
            <person name="Song I."/>
            <person name="Jeong J.-H."/>
            <person name="Kim D."/>
            <person name="Kim S."/>
            <person name="Ryu S."/>
            <person name="Song J.Y."/>
            <person name="Lee S.K."/>
        </authorList>
    </citation>
    <scope>NUCLEOTIDE SEQUENCE [LARGE SCALE GENOMIC DNA]</scope>
    <source>
        <tissue evidence="2">Muscle</tissue>
    </source>
</reference>
<organism evidence="2 3">
    <name type="scientific">Liparis tanakae</name>
    <name type="common">Tanaka's snailfish</name>
    <dbReference type="NCBI Taxonomy" id="230148"/>
    <lineage>
        <taxon>Eukaryota</taxon>
        <taxon>Metazoa</taxon>
        <taxon>Chordata</taxon>
        <taxon>Craniata</taxon>
        <taxon>Vertebrata</taxon>
        <taxon>Euteleostomi</taxon>
        <taxon>Actinopterygii</taxon>
        <taxon>Neopterygii</taxon>
        <taxon>Teleostei</taxon>
        <taxon>Neoteleostei</taxon>
        <taxon>Acanthomorphata</taxon>
        <taxon>Eupercaria</taxon>
        <taxon>Perciformes</taxon>
        <taxon>Cottioidei</taxon>
        <taxon>Cottales</taxon>
        <taxon>Liparidae</taxon>
        <taxon>Liparis</taxon>
    </lineage>
</organism>
<dbReference type="Proteomes" id="UP000314294">
    <property type="component" value="Unassembled WGS sequence"/>
</dbReference>
<evidence type="ECO:0000313" key="3">
    <source>
        <dbReference type="Proteomes" id="UP000314294"/>
    </source>
</evidence>
<keyword evidence="3" id="KW-1185">Reference proteome</keyword>
<feature type="region of interest" description="Disordered" evidence="1">
    <location>
        <begin position="131"/>
        <end position="181"/>
    </location>
</feature>
<evidence type="ECO:0000256" key="1">
    <source>
        <dbReference type="SAM" id="MobiDB-lite"/>
    </source>
</evidence>
<protein>
    <submittedName>
        <fullName evidence="2">Uncharacterized protein</fullName>
    </submittedName>
</protein>
<feature type="region of interest" description="Disordered" evidence="1">
    <location>
        <begin position="1"/>
        <end position="96"/>
    </location>
</feature>
<sequence>MLGELKEKRKRKATEPADSRQAYATSFTNITDTKGALVEFMGQRHDGGREGIPGQGPREMQEEGEKKGERWRQEEGGGGRRRKEFQFRPPRLRIYGPDRRTHRVSLLRQTLALMPLCQIKNAARSQVKAVQQPVSEQPCLNTDLLPAARRSGKQREPKNGAGTREKIAAKKSKPKDASGDE</sequence>
<accession>A0A4Z2FSK8</accession>
<gene>
    <name evidence="2" type="ORF">EYF80_045819</name>
</gene>
<dbReference type="EMBL" id="SRLO01000932">
    <property type="protein sequence ID" value="TNN43991.1"/>
    <property type="molecule type" value="Genomic_DNA"/>
</dbReference>
<dbReference type="AlphaFoldDB" id="A0A4Z2FSK8"/>
<feature type="compositionally biased region" description="Basic and acidic residues" evidence="1">
    <location>
        <begin position="153"/>
        <end position="181"/>
    </location>
</feature>
<comment type="caution">
    <text evidence="2">The sequence shown here is derived from an EMBL/GenBank/DDBJ whole genome shotgun (WGS) entry which is preliminary data.</text>
</comment>
<feature type="compositionally biased region" description="Basic and acidic residues" evidence="1">
    <location>
        <begin position="1"/>
        <end position="18"/>
    </location>
</feature>
<proteinExistence type="predicted"/>
<feature type="compositionally biased region" description="Basic and acidic residues" evidence="1">
    <location>
        <begin position="59"/>
        <end position="78"/>
    </location>
</feature>
<name>A0A4Z2FSK8_9TELE</name>
<feature type="compositionally biased region" description="Polar residues" evidence="1">
    <location>
        <begin position="22"/>
        <end position="32"/>
    </location>
</feature>
<feature type="compositionally biased region" description="Polar residues" evidence="1">
    <location>
        <begin position="131"/>
        <end position="140"/>
    </location>
</feature>